<evidence type="ECO:0000313" key="2">
    <source>
        <dbReference type="EMBL" id="ORY76917.1"/>
    </source>
</evidence>
<feature type="region of interest" description="Disordered" evidence="1">
    <location>
        <begin position="179"/>
        <end position="203"/>
    </location>
</feature>
<feature type="region of interest" description="Disordered" evidence="1">
    <location>
        <begin position="132"/>
        <end position="155"/>
    </location>
</feature>
<accession>A0A1Y2EZL4</accession>
<feature type="region of interest" description="Disordered" evidence="1">
    <location>
        <begin position="24"/>
        <end position="53"/>
    </location>
</feature>
<name>A0A1Y2EZL4_9BASI</name>
<dbReference type="InParanoid" id="A0A1Y2EZL4"/>
<feature type="compositionally biased region" description="Gly residues" evidence="1">
    <location>
        <begin position="179"/>
        <end position="190"/>
    </location>
</feature>
<proteinExistence type="predicted"/>
<evidence type="ECO:0000256" key="1">
    <source>
        <dbReference type="SAM" id="MobiDB-lite"/>
    </source>
</evidence>
<evidence type="ECO:0000313" key="3">
    <source>
        <dbReference type="Proteomes" id="UP000193467"/>
    </source>
</evidence>
<dbReference type="EMBL" id="MCGR01000033">
    <property type="protein sequence ID" value="ORY76917.1"/>
    <property type="molecule type" value="Genomic_DNA"/>
</dbReference>
<comment type="caution">
    <text evidence="2">The sequence shown here is derived from an EMBL/GenBank/DDBJ whole genome shotgun (WGS) entry which is preliminary data.</text>
</comment>
<organism evidence="2 3">
    <name type="scientific">Leucosporidium creatinivorum</name>
    <dbReference type="NCBI Taxonomy" id="106004"/>
    <lineage>
        <taxon>Eukaryota</taxon>
        <taxon>Fungi</taxon>
        <taxon>Dikarya</taxon>
        <taxon>Basidiomycota</taxon>
        <taxon>Pucciniomycotina</taxon>
        <taxon>Microbotryomycetes</taxon>
        <taxon>Leucosporidiales</taxon>
        <taxon>Leucosporidium</taxon>
    </lineage>
</organism>
<dbReference type="Proteomes" id="UP000193467">
    <property type="component" value="Unassembled WGS sequence"/>
</dbReference>
<keyword evidence="3" id="KW-1185">Reference proteome</keyword>
<dbReference type="OrthoDB" id="2538180at2759"/>
<reference evidence="2 3" key="1">
    <citation type="submission" date="2016-07" db="EMBL/GenBank/DDBJ databases">
        <title>Pervasive Adenine N6-methylation of Active Genes in Fungi.</title>
        <authorList>
            <consortium name="DOE Joint Genome Institute"/>
            <person name="Mondo S.J."/>
            <person name="Dannebaum R.O."/>
            <person name="Kuo R.C."/>
            <person name="Labutti K."/>
            <person name="Haridas S."/>
            <person name="Kuo A."/>
            <person name="Salamov A."/>
            <person name="Ahrendt S.R."/>
            <person name="Lipzen A."/>
            <person name="Sullivan W."/>
            <person name="Andreopoulos W.B."/>
            <person name="Clum A."/>
            <person name="Lindquist E."/>
            <person name="Daum C."/>
            <person name="Ramamoorthy G.K."/>
            <person name="Gryganskyi A."/>
            <person name="Culley D."/>
            <person name="Magnuson J.K."/>
            <person name="James T.Y."/>
            <person name="O'Malley M.A."/>
            <person name="Stajich J.E."/>
            <person name="Spatafora J.W."/>
            <person name="Visel A."/>
            <person name="Grigoriev I.V."/>
        </authorList>
    </citation>
    <scope>NUCLEOTIDE SEQUENCE [LARGE SCALE GENOMIC DNA]</scope>
    <source>
        <strain evidence="2 3">62-1032</strain>
    </source>
</reference>
<protein>
    <submittedName>
        <fullName evidence="2">Uncharacterized protein</fullName>
    </submittedName>
</protein>
<sequence length="238" mass="25650">MSYNGDAFKRRRVDDFSLYVAPSTSRTAAKARNDRLAQEQAARNASTRPKEHATSAPLVRLLSYYPSLARPLISDPLQLDLATLPPASLQRYLSRYGLLEPHGSLSYHHAVFPVPPLPLTLQPPLTGRLLNTRRPSSLYHPAPLPAPTPPNAVATTPSTQAATEAAIAQGEQPAVVSVGGVGAGAAGPGSRGKKRPWEQPKTEEFSGVTAFDDPQTVVQRLAERAKGHWDKREGVKEG</sequence>
<dbReference type="AlphaFoldDB" id="A0A1Y2EZL4"/>
<gene>
    <name evidence="2" type="ORF">BCR35DRAFT_118770</name>
</gene>